<organism evidence="1 2">
    <name type="scientific">Stylosanthes scabra</name>
    <dbReference type="NCBI Taxonomy" id="79078"/>
    <lineage>
        <taxon>Eukaryota</taxon>
        <taxon>Viridiplantae</taxon>
        <taxon>Streptophyta</taxon>
        <taxon>Embryophyta</taxon>
        <taxon>Tracheophyta</taxon>
        <taxon>Spermatophyta</taxon>
        <taxon>Magnoliopsida</taxon>
        <taxon>eudicotyledons</taxon>
        <taxon>Gunneridae</taxon>
        <taxon>Pentapetalae</taxon>
        <taxon>rosids</taxon>
        <taxon>fabids</taxon>
        <taxon>Fabales</taxon>
        <taxon>Fabaceae</taxon>
        <taxon>Papilionoideae</taxon>
        <taxon>50 kb inversion clade</taxon>
        <taxon>dalbergioids sensu lato</taxon>
        <taxon>Dalbergieae</taxon>
        <taxon>Pterocarpus clade</taxon>
        <taxon>Stylosanthes</taxon>
    </lineage>
</organism>
<proteinExistence type="predicted"/>
<dbReference type="Gene3D" id="3.30.420.10">
    <property type="entry name" value="Ribonuclease H-like superfamily/Ribonuclease H"/>
    <property type="match status" value="1"/>
</dbReference>
<reference evidence="1 2" key="1">
    <citation type="journal article" date="2023" name="Plants (Basel)">
        <title>Bridging the Gap: Combining Genomics and Transcriptomics Approaches to Understand Stylosanthes scabra, an Orphan Legume from the Brazilian Caatinga.</title>
        <authorList>
            <person name="Ferreira-Neto J.R.C."/>
            <person name="da Silva M.D."/>
            <person name="Binneck E."/>
            <person name="de Melo N.F."/>
            <person name="da Silva R.H."/>
            <person name="de Melo A.L.T.M."/>
            <person name="Pandolfi V."/>
            <person name="Bustamante F.O."/>
            <person name="Brasileiro-Vidal A.C."/>
            <person name="Benko-Iseppon A.M."/>
        </authorList>
    </citation>
    <scope>NUCLEOTIDE SEQUENCE [LARGE SCALE GENOMIC DNA]</scope>
    <source>
        <tissue evidence="1">Leaves</tissue>
    </source>
</reference>
<dbReference type="InterPro" id="IPR036397">
    <property type="entry name" value="RNaseH_sf"/>
</dbReference>
<name>A0ABU6VUQ9_9FABA</name>
<gene>
    <name evidence="1" type="ORF">PIB30_090785</name>
</gene>
<dbReference type="InterPro" id="IPR012337">
    <property type="entry name" value="RNaseH-like_sf"/>
</dbReference>
<accession>A0ABU6VUQ9</accession>
<dbReference type="SUPFAM" id="SSF53098">
    <property type="entry name" value="Ribonuclease H-like"/>
    <property type="match status" value="1"/>
</dbReference>
<evidence type="ECO:0000313" key="1">
    <source>
        <dbReference type="EMBL" id="MED6176712.1"/>
    </source>
</evidence>
<keyword evidence="2" id="KW-1185">Reference proteome</keyword>
<evidence type="ECO:0008006" key="3">
    <source>
        <dbReference type="Google" id="ProtNLM"/>
    </source>
</evidence>
<protein>
    <recommendedName>
        <fullName evidence="3">Integrase catalytic domain-containing protein</fullName>
    </recommendedName>
</protein>
<evidence type="ECO:0000313" key="2">
    <source>
        <dbReference type="Proteomes" id="UP001341840"/>
    </source>
</evidence>
<sequence length="110" mass="12850">MMKFMQPYGIVMHRTIEDISVEIKQQQKSFKVVYIGQQSSKIRMHLLNHVTNVKELGMFGVPRTLISDGGSHFCNKYLEQLLHSYGHPIILKPVDKWKFQTENSGESWKK</sequence>
<dbReference type="Proteomes" id="UP001341840">
    <property type="component" value="Unassembled WGS sequence"/>
</dbReference>
<comment type="caution">
    <text evidence="1">The sequence shown here is derived from an EMBL/GenBank/DDBJ whole genome shotgun (WGS) entry which is preliminary data.</text>
</comment>
<dbReference type="EMBL" id="JASCZI010152809">
    <property type="protein sequence ID" value="MED6176712.1"/>
    <property type="molecule type" value="Genomic_DNA"/>
</dbReference>